<evidence type="ECO:0000313" key="3">
    <source>
        <dbReference type="EnsemblMetazoa" id="XP_006571195"/>
    </source>
</evidence>
<dbReference type="GeneID" id="102655530"/>
<feature type="transmembrane region" description="Helical" evidence="2">
    <location>
        <begin position="117"/>
        <end position="135"/>
    </location>
</feature>
<keyword evidence="2" id="KW-0812">Transmembrane</keyword>
<evidence type="ECO:0000313" key="5">
    <source>
        <dbReference type="RefSeq" id="XP_006571195.2"/>
    </source>
</evidence>
<reference evidence="5" key="2">
    <citation type="submission" date="2025-04" db="UniProtKB">
        <authorList>
            <consortium name="RefSeq"/>
        </authorList>
    </citation>
    <scope>IDENTIFICATION</scope>
    <source>
        <strain evidence="5">DH4</strain>
        <tissue evidence="5">Whole body</tissue>
    </source>
</reference>
<evidence type="ECO:0000256" key="2">
    <source>
        <dbReference type="SAM" id="Phobius"/>
    </source>
</evidence>
<feature type="transmembrane region" description="Helical" evidence="2">
    <location>
        <begin position="251"/>
        <end position="269"/>
    </location>
</feature>
<dbReference type="InterPro" id="IPR032751">
    <property type="entry name" value="Fuseless"/>
</dbReference>
<proteinExistence type="predicted"/>
<dbReference type="PANTHER" id="PTHR35270:SF2">
    <property type="entry name" value="FUSELESS, ISOFORM A"/>
    <property type="match status" value="1"/>
</dbReference>
<gene>
    <name evidence="5" type="primary">LOC102655530</name>
</gene>
<dbReference type="RefSeq" id="XP_006571195.2">
    <property type="nucleotide sequence ID" value="XM_006571132.3"/>
</dbReference>
<reference evidence="4" key="3">
    <citation type="submission" date="2025-05" db="UniProtKB">
        <authorList>
            <consortium name="RefSeq"/>
        </authorList>
    </citation>
    <scope>NUCLEOTIDE SEQUENCE [LARGE SCALE GENOMIC DNA]</scope>
    <source>
        <strain evidence="4">DH4</strain>
    </source>
</reference>
<evidence type="ECO:0000313" key="4">
    <source>
        <dbReference type="Proteomes" id="UP000005203"/>
    </source>
</evidence>
<name>A0A7M7H4Z5_APIME</name>
<organism evidence="3">
    <name type="scientific">Apis mellifera</name>
    <name type="common">Honeybee</name>
    <dbReference type="NCBI Taxonomy" id="7460"/>
    <lineage>
        <taxon>Eukaryota</taxon>
        <taxon>Metazoa</taxon>
        <taxon>Ecdysozoa</taxon>
        <taxon>Arthropoda</taxon>
        <taxon>Hexapoda</taxon>
        <taxon>Insecta</taxon>
        <taxon>Pterygota</taxon>
        <taxon>Neoptera</taxon>
        <taxon>Endopterygota</taxon>
        <taxon>Hymenoptera</taxon>
        <taxon>Apocrita</taxon>
        <taxon>Aculeata</taxon>
        <taxon>Apoidea</taxon>
        <taxon>Anthophila</taxon>
        <taxon>Apidae</taxon>
        <taxon>Apis</taxon>
    </lineage>
</organism>
<keyword evidence="4" id="KW-1185">Reference proteome</keyword>
<feature type="compositionally biased region" description="Basic and acidic residues" evidence="1">
    <location>
        <begin position="72"/>
        <end position="87"/>
    </location>
</feature>
<feature type="transmembrane region" description="Helical" evidence="2">
    <location>
        <begin position="155"/>
        <end position="175"/>
    </location>
</feature>
<accession>A0A8B6ZAM2</accession>
<feature type="transmembrane region" description="Helical" evidence="2">
    <location>
        <begin position="219"/>
        <end position="244"/>
    </location>
</feature>
<protein>
    <submittedName>
        <fullName evidence="5">Uncharacterized protein LOC102655530</fullName>
    </submittedName>
</protein>
<accession>A0A7M7H4Z5</accession>
<dbReference type="EnsemblMetazoa" id="XM_006571132">
    <property type="protein sequence ID" value="XP_006571195"/>
    <property type="gene ID" value="LOC102655530"/>
</dbReference>
<dbReference type="Proteomes" id="UP000005203">
    <property type="component" value="Linkage group LG1"/>
</dbReference>
<feature type="region of interest" description="Disordered" evidence="1">
    <location>
        <begin position="59"/>
        <end position="87"/>
    </location>
</feature>
<dbReference type="KEGG" id="ame:102655530"/>
<dbReference type="PANTHER" id="PTHR35270">
    <property type="entry name" value="FUSELESS, ISOFORM A"/>
    <property type="match status" value="1"/>
</dbReference>
<dbReference type="AlphaFoldDB" id="A0A7M7H4Z5"/>
<keyword evidence="2" id="KW-1133">Transmembrane helix</keyword>
<keyword evidence="2" id="KW-0472">Membrane</keyword>
<feature type="transmembrane region" description="Helical" evidence="2">
    <location>
        <begin position="196"/>
        <end position="213"/>
    </location>
</feature>
<reference evidence="3" key="1">
    <citation type="submission" date="2021-01" db="UniProtKB">
        <authorList>
            <consortium name="EnsemblMetazoa"/>
        </authorList>
    </citation>
    <scope>IDENTIFICATION</scope>
    <source>
        <strain evidence="3">DH4</strain>
    </source>
</reference>
<dbReference type="Pfam" id="PF15993">
    <property type="entry name" value="Fuseless"/>
    <property type="match status" value="1"/>
</dbReference>
<evidence type="ECO:0000256" key="1">
    <source>
        <dbReference type="SAM" id="MobiDB-lite"/>
    </source>
</evidence>
<sequence length="277" mass="32989">MLNLSARKAKSLNDIFEVFKKGDYAESRVSFNEEIIKEHFKKLNQAKKDIFLSLGNDLQSKDEESDSNISDMDERNEEKELKKLKESKDSLNEDDRVKRDSRIDFVNRKLKKKKKRILSMIDVFLSFNFIAPMTIGFWRGTWTLMDIYKDKFPELFIFFMGFLVHVNFTIMKNFIHAHIVKIWKKKTWLSKIYCKSFQILYTYIFGIACNMHWKGSWAIFDYFFLNHIWLIVGVSILVTISLMFLRSFRNVIAPPLVIAVDKLIFVFYFPTRFKLVS</sequence>
<dbReference type="OrthoDB" id="45313at2759"/>